<dbReference type="Pfam" id="PF09995">
    <property type="entry name" value="MPAB_Lcp_cat"/>
    <property type="match status" value="1"/>
</dbReference>
<evidence type="ECO:0000313" key="2">
    <source>
        <dbReference type="EMBL" id="MDR7166283.1"/>
    </source>
</evidence>
<organism evidence="2 3">
    <name type="scientific">Nocardia kruczakiae</name>
    <dbReference type="NCBI Taxonomy" id="261477"/>
    <lineage>
        <taxon>Bacteria</taxon>
        <taxon>Bacillati</taxon>
        <taxon>Actinomycetota</taxon>
        <taxon>Actinomycetes</taxon>
        <taxon>Mycobacteriales</taxon>
        <taxon>Nocardiaceae</taxon>
        <taxon>Nocardia</taxon>
    </lineage>
</organism>
<accession>A0ABU1X6Y8</accession>
<evidence type="ECO:0000313" key="3">
    <source>
        <dbReference type="Proteomes" id="UP001251217"/>
    </source>
</evidence>
<feature type="domain" description="ER-bound oxygenase mpaB/mpaB'/Rubber oxygenase catalytic" evidence="1">
    <location>
        <begin position="42"/>
        <end position="206"/>
    </location>
</feature>
<evidence type="ECO:0000259" key="1">
    <source>
        <dbReference type="Pfam" id="PF09995"/>
    </source>
</evidence>
<dbReference type="PANTHER" id="PTHR36124:SF1">
    <property type="entry name" value="ER-BOUND OXYGENASE MPAB_MPAB'_RUBBER OXYGENASE CATALYTIC DOMAIN-CONTAINING PROTEIN"/>
    <property type="match status" value="1"/>
</dbReference>
<protein>
    <recommendedName>
        <fullName evidence="1">ER-bound oxygenase mpaB/mpaB'/Rubber oxygenase catalytic domain-containing protein</fullName>
    </recommendedName>
</protein>
<dbReference type="Proteomes" id="UP001251217">
    <property type="component" value="Unassembled WGS sequence"/>
</dbReference>
<dbReference type="InterPro" id="IPR018713">
    <property type="entry name" value="MPAB/Lcp_cat_dom"/>
</dbReference>
<proteinExistence type="predicted"/>
<dbReference type="PANTHER" id="PTHR36124">
    <property type="match status" value="1"/>
</dbReference>
<comment type="caution">
    <text evidence="2">The sequence shown here is derived from an EMBL/GenBank/DDBJ whole genome shotgun (WGS) entry which is preliminary data.</text>
</comment>
<reference evidence="2 3" key="1">
    <citation type="submission" date="2023-07" db="EMBL/GenBank/DDBJ databases">
        <title>Sorghum-associated microbial communities from plants grown in Nebraska, USA.</title>
        <authorList>
            <person name="Schachtman D."/>
        </authorList>
    </citation>
    <scope>NUCLEOTIDE SEQUENCE [LARGE SCALE GENOMIC DNA]</scope>
    <source>
        <strain evidence="2 3">4272</strain>
    </source>
</reference>
<dbReference type="EMBL" id="JAVDWW010000001">
    <property type="protein sequence ID" value="MDR7166283.1"/>
    <property type="molecule type" value="Genomic_DNA"/>
</dbReference>
<dbReference type="InterPro" id="IPR046366">
    <property type="entry name" value="MPAB"/>
</dbReference>
<dbReference type="RefSeq" id="WP_310398410.1">
    <property type="nucleotide sequence ID" value="NZ_JAVDWW010000001.1"/>
</dbReference>
<sequence length="229" mass="25312">MTTIRTDIDGLCPHDPTAHTVRSILGSLLPPVGSRFVLDLVFTVSLMRVMGQLEGAAAVDRQGRGKVYRNGDRRAADTIGYLIGWMYDGADSAATRTSAAEIKRIHDRIGQRYSMSNETFVHTIAYFTVQLECLTDIVGAPGFSEAERQAQVRHWRTIGTYLGVRDMPGSWEGMQQALRAYEGAPEWFGPSAAGHRVAETLLRQFAPSLTGLLHDRVTFVMRPERSLGS</sequence>
<name>A0ABU1X6Y8_9NOCA</name>
<gene>
    <name evidence="2" type="ORF">J2W56_000001</name>
</gene>
<keyword evidence="3" id="KW-1185">Reference proteome</keyword>